<reference evidence="2 3" key="1">
    <citation type="submission" date="2017-07" db="EMBL/GenBank/DDBJ databases">
        <title>Amycolatopsis alba DSM 44262 Genome sequencing and assembly.</title>
        <authorList>
            <person name="Kaur N."/>
            <person name="Mayilraj S."/>
        </authorList>
    </citation>
    <scope>NUCLEOTIDE SEQUENCE [LARGE SCALE GENOMIC DNA]</scope>
    <source>
        <strain evidence="2 3">DSM 44262</strain>
    </source>
</reference>
<protein>
    <submittedName>
        <fullName evidence="2">Uncharacterized protein</fullName>
    </submittedName>
</protein>
<sequence>MQSGLRWILLALVLCACSTGPTTSGGNTAVTDNVAVELDIYSGVPNPAWTLQAAEAAEFQRKLKSLPQTSGGRIDNNLGYRGFVVRTGPTTAQVQRGTVKVVKDGETVFRTDPGRQLERWLLQSGKPFLETATFTLAEREFEK</sequence>
<dbReference type="PROSITE" id="PS51257">
    <property type="entry name" value="PROKAR_LIPOPROTEIN"/>
    <property type="match status" value="1"/>
</dbReference>
<comment type="caution">
    <text evidence="2">The sequence shown here is derived from an EMBL/GenBank/DDBJ whole genome shotgun (WGS) entry which is preliminary data.</text>
</comment>
<dbReference type="EMBL" id="NMQU01000021">
    <property type="protein sequence ID" value="OXM53110.1"/>
    <property type="molecule type" value="Genomic_DNA"/>
</dbReference>
<accession>A0A229S2J7</accession>
<evidence type="ECO:0000313" key="2">
    <source>
        <dbReference type="EMBL" id="OXM53110.1"/>
    </source>
</evidence>
<keyword evidence="1" id="KW-0732">Signal</keyword>
<proteinExistence type="predicted"/>
<name>A0A229S2J7_AMYAL</name>
<keyword evidence="3" id="KW-1185">Reference proteome</keyword>
<feature type="signal peptide" evidence="1">
    <location>
        <begin position="1"/>
        <end position="24"/>
    </location>
</feature>
<dbReference type="Proteomes" id="UP000215563">
    <property type="component" value="Unassembled WGS sequence"/>
</dbReference>
<organism evidence="2 3">
    <name type="scientific">Amycolatopsis alba DSM 44262</name>
    <dbReference type="NCBI Taxonomy" id="1125972"/>
    <lineage>
        <taxon>Bacteria</taxon>
        <taxon>Bacillati</taxon>
        <taxon>Actinomycetota</taxon>
        <taxon>Actinomycetes</taxon>
        <taxon>Pseudonocardiales</taxon>
        <taxon>Pseudonocardiaceae</taxon>
        <taxon>Amycolatopsis</taxon>
    </lineage>
</organism>
<evidence type="ECO:0000256" key="1">
    <source>
        <dbReference type="SAM" id="SignalP"/>
    </source>
</evidence>
<gene>
    <name evidence="2" type="ORF">CFP75_07915</name>
</gene>
<evidence type="ECO:0000313" key="3">
    <source>
        <dbReference type="Proteomes" id="UP000215563"/>
    </source>
</evidence>
<feature type="chain" id="PRO_5039277490" evidence="1">
    <location>
        <begin position="25"/>
        <end position="143"/>
    </location>
</feature>
<dbReference type="AlphaFoldDB" id="A0A229S2J7"/>